<gene>
    <name evidence="12" type="ORF">RM530_01440</name>
</gene>
<keyword evidence="6 11" id="KW-0472">Membrane</keyword>
<protein>
    <submittedName>
        <fullName evidence="12">Chloride channel protein</fullName>
    </submittedName>
</protein>
<feature type="transmembrane region" description="Helical" evidence="11">
    <location>
        <begin position="238"/>
        <end position="257"/>
    </location>
</feature>
<sequence length="464" mass="47696">MGLAAVLMAVGAEWAQDLFDRLLAISPFVPLLITPLGFAAAAAATRFFFPNAQGSGIPQAIVARDLTDETLRGKLLSPRIAIGKILMMWIGIASGGSIGREGPTVQVGASIMHAVGRLWGRQQSALILAGSAAGVAAAFNTPLGGIVFAIEEMSRSLERGVNGLILSAVIIAGVASLAFMGDYTYFGQARIKLEGMEQWIAIPFCGIACGLAGGIFSLIVVAVLTGRLPLISTSMQKYPIRFAAACGLAVAVVGILSGSATFGTSYDTARALVEGTDNTSAGFGLLKLLATAISATSGIPGGFFSPSLAVGAGLGADLAALFQDIPLSAIVLMSMVAYFSGVVQAPITSFVIVAEMTDSYGMTVPLMMASIIGSGTARLIGARPVYLALAEPVRASMTSASEAAATPGNDEDKPPPEEVPAARVAVAQPVEQPAAFDDLHEDEEDEAERPAAPTHKPPSDNEDE</sequence>
<dbReference type="PANTHER" id="PTHR43427">
    <property type="entry name" value="CHLORIDE CHANNEL PROTEIN CLC-E"/>
    <property type="match status" value="1"/>
</dbReference>
<proteinExistence type="predicted"/>
<evidence type="ECO:0000256" key="6">
    <source>
        <dbReference type="ARBA" id="ARBA00023136"/>
    </source>
</evidence>
<evidence type="ECO:0000313" key="12">
    <source>
        <dbReference type="EMBL" id="MDT0496030.1"/>
    </source>
</evidence>
<feature type="transmembrane region" description="Helical" evidence="11">
    <location>
        <begin position="200"/>
        <end position="226"/>
    </location>
</feature>
<feature type="compositionally biased region" description="Low complexity" evidence="10">
    <location>
        <begin position="419"/>
        <end position="436"/>
    </location>
</feature>
<dbReference type="InterPro" id="IPR001807">
    <property type="entry name" value="ClC"/>
</dbReference>
<evidence type="ECO:0000256" key="1">
    <source>
        <dbReference type="ARBA" id="ARBA00004141"/>
    </source>
</evidence>
<keyword evidence="8" id="KW-0868">Chloride</keyword>
<evidence type="ECO:0000256" key="9">
    <source>
        <dbReference type="ARBA" id="ARBA00023303"/>
    </source>
</evidence>
<dbReference type="Pfam" id="PF00654">
    <property type="entry name" value="Voltage_CLC"/>
    <property type="match status" value="1"/>
</dbReference>
<dbReference type="InterPro" id="IPR050368">
    <property type="entry name" value="ClC-type_chloride_channel"/>
</dbReference>
<dbReference type="CDD" id="cd01034">
    <property type="entry name" value="EriC_like"/>
    <property type="match status" value="1"/>
</dbReference>
<evidence type="ECO:0000256" key="11">
    <source>
        <dbReference type="SAM" id="Phobius"/>
    </source>
</evidence>
<feature type="transmembrane region" description="Helical" evidence="11">
    <location>
        <begin position="125"/>
        <end position="149"/>
    </location>
</feature>
<dbReference type="PRINTS" id="PR00762">
    <property type="entry name" value="CLCHANNEL"/>
</dbReference>
<evidence type="ECO:0000313" key="13">
    <source>
        <dbReference type="Proteomes" id="UP001254608"/>
    </source>
</evidence>
<dbReference type="InterPro" id="IPR014743">
    <property type="entry name" value="Cl-channel_core"/>
</dbReference>
<keyword evidence="3 11" id="KW-0812">Transmembrane</keyword>
<feature type="region of interest" description="Disordered" evidence="10">
    <location>
        <begin position="399"/>
        <end position="464"/>
    </location>
</feature>
<comment type="subcellular location">
    <subcellularLocation>
        <location evidence="1">Membrane</location>
        <topology evidence="1">Multi-pass membrane protein</topology>
    </subcellularLocation>
</comment>
<evidence type="ECO:0000256" key="10">
    <source>
        <dbReference type="SAM" id="MobiDB-lite"/>
    </source>
</evidence>
<keyword evidence="4 11" id="KW-1133">Transmembrane helix</keyword>
<keyword evidence="2" id="KW-0813">Transport</keyword>
<keyword evidence="7" id="KW-0869">Chloride channel</keyword>
<feature type="transmembrane region" description="Helical" evidence="11">
    <location>
        <begin position="329"/>
        <end position="354"/>
    </location>
</feature>
<feature type="transmembrane region" description="Helical" evidence="11">
    <location>
        <begin position="25"/>
        <end position="49"/>
    </location>
</feature>
<keyword evidence="5" id="KW-0406">Ion transport</keyword>
<evidence type="ECO:0000256" key="4">
    <source>
        <dbReference type="ARBA" id="ARBA00022989"/>
    </source>
</evidence>
<dbReference type="EMBL" id="JAVRIC010000001">
    <property type="protein sequence ID" value="MDT0496030.1"/>
    <property type="molecule type" value="Genomic_DNA"/>
</dbReference>
<evidence type="ECO:0000256" key="8">
    <source>
        <dbReference type="ARBA" id="ARBA00023214"/>
    </source>
</evidence>
<dbReference type="PANTHER" id="PTHR43427:SF6">
    <property type="entry name" value="CHLORIDE CHANNEL PROTEIN CLC-E"/>
    <property type="match status" value="1"/>
</dbReference>
<feature type="transmembrane region" description="Helical" evidence="11">
    <location>
        <begin position="161"/>
        <end position="180"/>
    </location>
</feature>
<dbReference type="SUPFAM" id="SSF81340">
    <property type="entry name" value="Clc chloride channel"/>
    <property type="match status" value="1"/>
</dbReference>
<dbReference type="RefSeq" id="WP_311363421.1">
    <property type="nucleotide sequence ID" value="NZ_JAVRIC010000001.1"/>
</dbReference>
<evidence type="ECO:0000256" key="2">
    <source>
        <dbReference type="ARBA" id="ARBA00022448"/>
    </source>
</evidence>
<feature type="transmembrane region" description="Helical" evidence="11">
    <location>
        <begin position="360"/>
        <end position="380"/>
    </location>
</feature>
<dbReference type="Proteomes" id="UP001254608">
    <property type="component" value="Unassembled WGS sequence"/>
</dbReference>
<organism evidence="12 13">
    <name type="scientific">Banduia mediterranea</name>
    <dbReference type="NCBI Taxonomy" id="3075609"/>
    <lineage>
        <taxon>Bacteria</taxon>
        <taxon>Pseudomonadati</taxon>
        <taxon>Pseudomonadota</taxon>
        <taxon>Gammaproteobacteria</taxon>
        <taxon>Nevskiales</taxon>
        <taxon>Algiphilaceae</taxon>
        <taxon>Banduia</taxon>
    </lineage>
</organism>
<evidence type="ECO:0000256" key="3">
    <source>
        <dbReference type="ARBA" id="ARBA00022692"/>
    </source>
</evidence>
<keyword evidence="9" id="KW-0407">Ion channel</keyword>
<dbReference type="Gene3D" id="1.10.3080.10">
    <property type="entry name" value="Clc chloride channel"/>
    <property type="match status" value="1"/>
</dbReference>
<accession>A0ABU2WES5</accession>
<reference evidence="12 13" key="1">
    <citation type="submission" date="2023-09" db="EMBL/GenBank/DDBJ databases">
        <authorList>
            <person name="Rey-Velasco X."/>
        </authorList>
    </citation>
    <scope>NUCLEOTIDE SEQUENCE [LARGE SCALE GENOMIC DNA]</scope>
    <source>
        <strain evidence="12 13">W345</strain>
    </source>
</reference>
<comment type="caution">
    <text evidence="12">The sequence shown here is derived from an EMBL/GenBank/DDBJ whole genome shotgun (WGS) entry which is preliminary data.</text>
</comment>
<evidence type="ECO:0000256" key="5">
    <source>
        <dbReference type="ARBA" id="ARBA00023065"/>
    </source>
</evidence>
<name>A0ABU2WES5_9GAMM</name>
<keyword evidence="13" id="KW-1185">Reference proteome</keyword>
<evidence type="ECO:0000256" key="7">
    <source>
        <dbReference type="ARBA" id="ARBA00023173"/>
    </source>
</evidence>